<keyword evidence="1" id="KW-0812">Transmembrane</keyword>
<reference evidence="3 4" key="1">
    <citation type="submission" date="2023-02" db="EMBL/GenBank/DDBJ databases">
        <title>Genome sequence of Novosphingobium humi KACC 19094.</title>
        <authorList>
            <person name="Kim S."/>
            <person name="Heo J."/>
            <person name="Kwon S.-W."/>
        </authorList>
    </citation>
    <scope>NUCLEOTIDE SEQUENCE [LARGE SCALE GENOMIC DNA]</scope>
    <source>
        <strain evidence="3 4">KACC 19094</strain>
    </source>
</reference>
<dbReference type="EMBL" id="CP117417">
    <property type="protein sequence ID" value="WCT78753.1"/>
    <property type="molecule type" value="Genomic_DNA"/>
</dbReference>
<dbReference type="Gene3D" id="1.20.5.160">
    <property type="entry name" value="Bacterial aa3 type cytochrome c oxidase subunit IV"/>
    <property type="match status" value="1"/>
</dbReference>
<accession>A0ABY7TZQ4</accession>
<evidence type="ECO:0000313" key="3">
    <source>
        <dbReference type="EMBL" id="WCT78753.1"/>
    </source>
</evidence>
<proteinExistence type="predicted"/>
<dbReference type="RefSeq" id="WP_273619058.1">
    <property type="nucleotide sequence ID" value="NZ_CP103868.1"/>
</dbReference>
<evidence type="ECO:0000313" key="4">
    <source>
        <dbReference type="Proteomes" id="UP001218231"/>
    </source>
</evidence>
<feature type="transmembrane region" description="Helical" evidence="1">
    <location>
        <begin position="20"/>
        <end position="39"/>
    </location>
</feature>
<keyword evidence="1" id="KW-1133">Transmembrane helix</keyword>
<protein>
    <submittedName>
        <fullName evidence="3">Aa3-type cytochrome c oxidase subunit IV</fullName>
    </submittedName>
</protein>
<keyword evidence="4" id="KW-1185">Reference proteome</keyword>
<dbReference type="InterPro" id="IPR036596">
    <property type="entry name" value="Cyt-C_aa3_sf"/>
</dbReference>
<sequence length="41" mass="4595">MTHTQDVTAARETYEGFIRLIKISTPVIAVLAAFVVYLISR</sequence>
<dbReference type="Proteomes" id="UP001218231">
    <property type="component" value="Chromosome"/>
</dbReference>
<evidence type="ECO:0000256" key="1">
    <source>
        <dbReference type="SAM" id="Phobius"/>
    </source>
</evidence>
<keyword evidence="1" id="KW-0472">Membrane</keyword>
<name>A0ABY7TZQ4_9SPHN</name>
<dbReference type="SUPFAM" id="SSF81469">
    <property type="entry name" value="Bacterial aa3 type cytochrome c oxidase subunit IV"/>
    <property type="match status" value="1"/>
</dbReference>
<dbReference type="InterPro" id="IPR012422">
    <property type="entry name" value="Cyt_c_oxidase_su4_bac-aa3"/>
</dbReference>
<dbReference type="Pfam" id="PF07835">
    <property type="entry name" value="COX4_pro_2"/>
    <property type="match status" value="1"/>
</dbReference>
<evidence type="ECO:0000259" key="2">
    <source>
        <dbReference type="Pfam" id="PF07835"/>
    </source>
</evidence>
<gene>
    <name evidence="3" type="ORF">PQ457_07240</name>
</gene>
<feature type="domain" description="Cytochrome c oxidase subunit IV bacterial aa3 type" evidence="2">
    <location>
        <begin position="6"/>
        <end position="34"/>
    </location>
</feature>
<organism evidence="3 4">
    <name type="scientific">Novosphingobium humi</name>
    <dbReference type="NCBI Taxonomy" id="2282397"/>
    <lineage>
        <taxon>Bacteria</taxon>
        <taxon>Pseudomonadati</taxon>
        <taxon>Pseudomonadota</taxon>
        <taxon>Alphaproteobacteria</taxon>
        <taxon>Sphingomonadales</taxon>
        <taxon>Sphingomonadaceae</taxon>
        <taxon>Novosphingobium</taxon>
    </lineage>
</organism>